<reference evidence="1" key="1">
    <citation type="journal article" date="2014" name="Front. Microbiol.">
        <title>High frequency of phylogenetically diverse reductive dehalogenase-homologous genes in deep subseafloor sedimentary metagenomes.</title>
        <authorList>
            <person name="Kawai M."/>
            <person name="Futagami T."/>
            <person name="Toyoda A."/>
            <person name="Takaki Y."/>
            <person name="Nishi S."/>
            <person name="Hori S."/>
            <person name="Arai W."/>
            <person name="Tsubouchi T."/>
            <person name="Morono Y."/>
            <person name="Uchiyama I."/>
            <person name="Ito T."/>
            <person name="Fujiyama A."/>
            <person name="Inagaki F."/>
            <person name="Takami H."/>
        </authorList>
    </citation>
    <scope>NUCLEOTIDE SEQUENCE</scope>
    <source>
        <strain evidence="1">Expedition CK06-06</strain>
    </source>
</reference>
<dbReference type="EMBL" id="BART01032764">
    <property type="protein sequence ID" value="GAH14497.1"/>
    <property type="molecule type" value="Genomic_DNA"/>
</dbReference>
<comment type="caution">
    <text evidence="1">The sequence shown here is derived from an EMBL/GenBank/DDBJ whole genome shotgun (WGS) entry which is preliminary data.</text>
</comment>
<sequence>MAISIGSQHNKLEAEKKQIDEYTKSIRDSKYFKVLPPSKQQSFMHMHRWTDTGTIQRADKANIHRSQSEFIFKFCSNYAHSESYALMQIHAVRSP</sequence>
<gene>
    <name evidence="1" type="ORF">S01H4_56531</name>
</gene>
<protein>
    <submittedName>
        <fullName evidence="1">Uncharacterized protein</fullName>
    </submittedName>
</protein>
<evidence type="ECO:0000313" key="1">
    <source>
        <dbReference type="EMBL" id="GAH14497.1"/>
    </source>
</evidence>
<name>X1D2W4_9ZZZZ</name>
<feature type="non-terminal residue" evidence="1">
    <location>
        <position position="95"/>
    </location>
</feature>
<accession>X1D2W4</accession>
<proteinExistence type="predicted"/>
<dbReference type="AlphaFoldDB" id="X1D2W4"/>
<organism evidence="1">
    <name type="scientific">marine sediment metagenome</name>
    <dbReference type="NCBI Taxonomy" id="412755"/>
    <lineage>
        <taxon>unclassified sequences</taxon>
        <taxon>metagenomes</taxon>
        <taxon>ecological metagenomes</taxon>
    </lineage>
</organism>